<evidence type="ECO:0000256" key="2">
    <source>
        <dbReference type="SAM" id="SignalP"/>
    </source>
</evidence>
<organism evidence="3 4">
    <name type="scientific">Streptomyces hirsutus</name>
    <dbReference type="NCBI Taxonomy" id="35620"/>
    <lineage>
        <taxon>Bacteria</taxon>
        <taxon>Bacillati</taxon>
        <taxon>Actinomycetota</taxon>
        <taxon>Actinomycetes</taxon>
        <taxon>Kitasatosporales</taxon>
        <taxon>Streptomycetaceae</taxon>
        <taxon>Streptomyces</taxon>
    </lineage>
</organism>
<proteinExistence type="predicted"/>
<feature type="region of interest" description="Disordered" evidence="1">
    <location>
        <begin position="97"/>
        <end position="119"/>
    </location>
</feature>
<dbReference type="GeneID" id="91548278"/>
<feature type="region of interest" description="Disordered" evidence="1">
    <location>
        <begin position="31"/>
        <end position="53"/>
    </location>
</feature>
<dbReference type="Proteomes" id="UP001335325">
    <property type="component" value="Chromosome"/>
</dbReference>
<reference evidence="3 4" key="1">
    <citation type="submission" date="2022-10" db="EMBL/GenBank/DDBJ databases">
        <title>The complete genomes of actinobacterial strains from the NBC collection.</title>
        <authorList>
            <person name="Joergensen T.S."/>
            <person name="Alvarez Arevalo M."/>
            <person name="Sterndorff E.B."/>
            <person name="Faurdal D."/>
            <person name="Vuksanovic O."/>
            <person name="Mourched A.-S."/>
            <person name="Charusanti P."/>
            <person name="Shaw S."/>
            <person name="Blin K."/>
            <person name="Weber T."/>
        </authorList>
    </citation>
    <scope>NUCLEOTIDE SEQUENCE [LARGE SCALE GENOMIC DNA]</scope>
    <source>
        <strain evidence="3 4">NBC 01753</strain>
    </source>
</reference>
<dbReference type="EMBL" id="CP109134">
    <property type="protein sequence ID" value="WSD10730.1"/>
    <property type="molecule type" value="Genomic_DNA"/>
</dbReference>
<evidence type="ECO:0000313" key="4">
    <source>
        <dbReference type="Proteomes" id="UP001335325"/>
    </source>
</evidence>
<feature type="chain" id="PRO_5046174057" description="Secreted protein" evidence="2">
    <location>
        <begin position="30"/>
        <end position="129"/>
    </location>
</feature>
<gene>
    <name evidence="3" type="ORF">OIE73_36915</name>
</gene>
<accession>A0ABZ1GXU8</accession>
<keyword evidence="2" id="KW-0732">Signal</keyword>
<protein>
    <recommendedName>
        <fullName evidence="5">Secreted protein</fullName>
    </recommendedName>
</protein>
<feature type="signal peptide" evidence="2">
    <location>
        <begin position="1"/>
        <end position="29"/>
    </location>
</feature>
<evidence type="ECO:0000313" key="3">
    <source>
        <dbReference type="EMBL" id="WSD10730.1"/>
    </source>
</evidence>
<evidence type="ECO:0008006" key="5">
    <source>
        <dbReference type="Google" id="ProtNLM"/>
    </source>
</evidence>
<name>A0ABZ1GXU8_9ACTN</name>
<keyword evidence="4" id="KW-1185">Reference proteome</keyword>
<evidence type="ECO:0000256" key="1">
    <source>
        <dbReference type="SAM" id="MobiDB-lite"/>
    </source>
</evidence>
<dbReference type="RefSeq" id="WP_326756427.1">
    <property type="nucleotide sequence ID" value="NZ_CP109134.1"/>
</dbReference>
<sequence length="129" mass="13111">MRTAALCPALAVLLTALVVCLGYAGHSGAQDDAAPSTAMSTGRTVAAGPPAGHHITPPIRQSDCSPGDACCSSVAHEVVGVLGAPTQTLPLVLTRMPGFPRPEQSPTVLAQPPPVHSAPDLHVLQVQRT</sequence>